<proteinExistence type="predicted"/>
<comment type="subcellular location">
    <subcellularLocation>
        <location evidence="1">Nucleus</location>
    </subcellularLocation>
</comment>
<dbReference type="Proteomes" id="UP000186601">
    <property type="component" value="Unassembled WGS sequence"/>
</dbReference>
<dbReference type="InterPro" id="IPR052035">
    <property type="entry name" value="ZnF_BED_domain_contain"/>
</dbReference>
<dbReference type="SUPFAM" id="SSF53098">
    <property type="entry name" value="Ribonuclease H-like"/>
    <property type="match status" value="1"/>
</dbReference>
<feature type="region of interest" description="Disordered" evidence="6">
    <location>
        <begin position="94"/>
        <end position="113"/>
    </location>
</feature>
<dbReference type="InterPro" id="IPR012337">
    <property type="entry name" value="RNaseH-like_sf"/>
</dbReference>
<dbReference type="AlphaFoldDB" id="A0A2R6NDJ1"/>
<reference evidence="8 9" key="1">
    <citation type="submission" date="2018-02" db="EMBL/GenBank/DDBJ databases">
        <title>Genome sequence of the basidiomycete white-rot fungus Phlebia centrifuga.</title>
        <authorList>
            <person name="Granchi Z."/>
            <person name="Peng M."/>
            <person name="de Vries R.P."/>
            <person name="Hilden K."/>
            <person name="Makela M.R."/>
            <person name="Grigoriev I."/>
            <person name="Riley R."/>
        </authorList>
    </citation>
    <scope>NUCLEOTIDE SEQUENCE [LARGE SCALE GENOMIC DNA]</scope>
    <source>
        <strain evidence="8 9">FBCC195</strain>
    </source>
</reference>
<dbReference type="GO" id="GO:0008270">
    <property type="term" value="F:zinc ion binding"/>
    <property type="evidence" value="ECO:0007669"/>
    <property type="project" value="UniProtKB-KW"/>
</dbReference>
<evidence type="ECO:0000256" key="5">
    <source>
        <dbReference type="ARBA" id="ARBA00023242"/>
    </source>
</evidence>
<evidence type="ECO:0000256" key="1">
    <source>
        <dbReference type="ARBA" id="ARBA00004123"/>
    </source>
</evidence>
<comment type="caution">
    <text evidence="8">The sequence shown here is derived from an EMBL/GenBank/DDBJ whole genome shotgun (WGS) entry which is preliminary data.</text>
</comment>
<keyword evidence="3" id="KW-0863">Zinc-finger</keyword>
<feature type="domain" description="HAT C-terminal dimerisation" evidence="7">
    <location>
        <begin position="629"/>
        <end position="673"/>
    </location>
</feature>
<protein>
    <recommendedName>
        <fullName evidence="7">HAT C-terminal dimerisation domain-containing protein</fullName>
    </recommendedName>
</protein>
<evidence type="ECO:0000256" key="6">
    <source>
        <dbReference type="SAM" id="MobiDB-lite"/>
    </source>
</evidence>
<keyword evidence="9" id="KW-1185">Reference proteome</keyword>
<evidence type="ECO:0000256" key="3">
    <source>
        <dbReference type="ARBA" id="ARBA00022771"/>
    </source>
</evidence>
<evidence type="ECO:0000256" key="2">
    <source>
        <dbReference type="ARBA" id="ARBA00022723"/>
    </source>
</evidence>
<dbReference type="EMBL" id="MLYV02001351">
    <property type="protein sequence ID" value="PSR70420.1"/>
    <property type="molecule type" value="Genomic_DNA"/>
</dbReference>
<dbReference type="OrthoDB" id="2423954at2759"/>
<organism evidence="8 9">
    <name type="scientific">Hermanssonia centrifuga</name>
    <dbReference type="NCBI Taxonomy" id="98765"/>
    <lineage>
        <taxon>Eukaryota</taxon>
        <taxon>Fungi</taxon>
        <taxon>Dikarya</taxon>
        <taxon>Basidiomycota</taxon>
        <taxon>Agaricomycotina</taxon>
        <taxon>Agaricomycetes</taxon>
        <taxon>Polyporales</taxon>
        <taxon>Meruliaceae</taxon>
        <taxon>Hermanssonia</taxon>
    </lineage>
</organism>
<keyword evidence="5" id="KW-0539">Nucleus</keyword>
<evidence type="ECO:0000313" key="8">
    <source>
        <dbReference type="EMBL" id="PSR70420.1"/>
    </source>
</evidence>
<dbReference type="GO" id="GO:0005634">
    <property type="term" value="C:nucleus"/>
    <property type="evidence" value="ECO:0007669"/>
    <property type="project" value="UniProtKB-SubCell"/>
</dbReference>
<dbReference type="Pfam" id="PF05699">
    <property type="entry name" value="Dimer_Tnp_hAT"/>
    <property type="match status" value="1"/>
</dbReference>
<evidence type="ECO:0000313" key="9">
    <source>
        <dbReference type="Proteomes" id="UP000186601"/>
    </source>
</evidence>
<dbReference type="InterPro" id="IPR008906">
    <property type="entry name" value="HATC_C_dom"/>
</dbReference>
<feature type="region of interest" description="Disordered" evidence="6">
    <location>
        <begin position="124"/>
        <end position="151"/>
    </location>
</feature>
<sequence length="865" mass="96494">MPPKGPWWKLFDDKVDGKVVKYLGDKTKNSALAGQTVGRRERHNVTDAGVIPVCAKKEYMAAHGRACPYADPAGVALALEEDAADAANRARRYANSENMSPVPGLTQTPRTPLHSIPLNPSIYDTSTQTPLKRAKTSSLESIPGTSDSSGTLYYQNDSHPPPWNASRQKEFSEDLCKLFIMCNIAWNVAENAQLHLFFHKWVPGAVIPDRRKLSGTYLDEAADQVRSETVKKVQGSLGTGQSDGWKNVAKTSVVASMMSVNGEAHLVRTHDMTGEPKSGDKAFELIQWDIKYIWEVFRVFIIAWCTDDGPDGKKARRLISRDMAWIITTVCWAHQINLIVGDYLTLGPYLDIVTRALEIIKWFNNHGTALDLFKREQSITYPDRTRILALILPVITRWTAHFHSASRLLLLSKAIKMCVARNEEKLLLCAGKTKDVISKAQQILDTVKNEQFWLELVKVKMHLEPLAIAANVTQAPYTRLDHVLLTLANLYRIYKFGDADEIVRIRILESLEKRWKKADQDVLILAVLFNPYIRARCFNREVISTGDLISIAKRTFTRLFRTSPESSFTTGLLDYIERRKEFSDDAMQIEDYRCEAHVESKDIPIVNIWRMADRSNVEPTEPCTDRNGVVRIAIRILSVIANSASCERIFSDFGMTHTKRRNRLSPQIVHKTALVRMALGREHAAAGLTSKRLKRKFGYEHPNTSSESIPPTTTSASSSAAVTITATNANSGASEDVSIDFNEIGQELIRDAIIAQASPEDDDLEDPVTAAVTMTGGNDIQVVPTTGANTAVASQSRANKEKKTSIPLSLLFIYPTSVTSLPGGVDNTTVASEDGLDFFWSGGFRNYTQELTLYDLIHTETPNIH</sequence>
<dbReference type="STRING" id="98765.A0A2R6NDJ1"/>
<keyword evidence="2" id="KW-0479">Metal-binding</keyword>
<evidence type="ECO:0000259" key="7">
    <source>
        <dbReference type="Pfam" id="PF05699"/>
    </source>
</evidence>
<evidence type="ECO:0000256" key="4">
    <source>
        <dbReference type="ARBA" id="ARBA00022833"/>
    </source>
</evidence>
<dbReference type="PANTHER" id="PTHR46481:SF10">
    <property type="entry name" value="ZINC FINGER BED DOMAIN-CONTAINING PROTEIN 39"/>
    <property type="match status" value="1"/>
</dbReference>
<gene>
    <name evidence="8" type="ORF">PHLCEN_2v13671</name>
</gene>
<accession>A0A2R6NDJ1</accession>
<dbReference type="PANTHER" id="PTHR46481">
    <property type="entry name" value="ZINC FINGER BED DOMAIN-CONTAINING PROTEIN 4"/>
    <property type="match status" value="1"/>
</dbReference>
<name>A0A2R6NDJ1_9APHY</name>
<keyword evidence="4" id="KW-0862">Zinc</keyword>
<dbReference type="GO" id="GO:0046983">
    <property type="term" value="F:protein dimerization activity"/>
    <property type="evidence" value="ECO:0007669"/>
    <property type="project" value="InterPro"/>
</dbReference>